<dbReference type="Proteomes" id="UP001223420">
    <property type="component" value="Unassembled WGS sequence"/>
</dbReference>
<gene>
    <name evidence="3" type="ORF">QO001_003530</name>
</gene>
<reference evidence="3" key="1">
    <citation type="submission" date="2023-07" db="EMBL/GenBank/DDBJ databases">
        <title>Genomic Encyclopedia of Type Strains, Phase IV (KMG-IV): sequencing the most valuable type-strain genomes for metagenomic binning, comparative biology and taxonomic classification.</title>
        <authorList>
            <person name="Goeker M."/>
        </authorList>
    </citation>
    <scope>NUCLEOTIDE SEQUENCE</scope>
    <source>
        <strain evidence="3">DSM 19569</strain>
    </source>
</reference>
<comment type="caution">
    <text evidence="3">The sequence shown here is derived from an EMBL/GenBank/DDBJ whole genome shotgun (WGS) entry which is preliminary data.</text>
</comment>
<dbReference type="CDD" id="cd04301">
    <property type="entry name" value="NAT_SF"/>
    <property type="match status" value="1"/>
</dbReference>
<dbReference type="PANTHER" id="PTHR13947">
    <property type="entry name" value="GNAT FAMILY N-ACETYLTRANSFERASE"/>
    <property type="match status" value="1"/>
</dbReference>
<dbReference type="SUPFAM" id="SSF55729">
    <property type="entry name" value="Acyl-CoA N-acyltransferases (Nat)"/>
    <property type="match status" value="1"/>
</dbReference>
<proteinExistence type="predicted"/>
<sequence>MVDIRQNGGYHFGAAPHDVLFDTMMTLRNYVSLDKTQLGGIALAAFEQFKSDYTDWPAMVAGVSRMGDLAEDGEIIVAEDAGRIVGGVVYVGPHKPKASYFDPSWPIIRMLVVAPEAQGRGLGRQLTQACIDRASRDRSPIIALHTSPIMAVALPMYLRMGFIKHSDAPDIHGVPYSIYTRAVG</sequence>
<dbReference type="InterPro" id="IPR016181">
    <property type="entry name" value="Acyl_CoA_acyltransferase"/>
</dbReference>
<dbReference type="InterPro" id="IPR000182">
    <property type="entry name" value="GNAT_dom"/>
</dbReference>
<name>A0AAJ1TTW4_9HYPH</name>
<dbReference type="RefSeq" id="WP_230365254.1">
    <property type="nucleotide sequence ID" value="NZ_JAJALK010000002.1"/>
</dbReference>
<dbReference type="GO" id="GO:0008080">
    <property type="term" value="F:N-acetyltransferase activity"/>
    <property type="evidence" value="ECO:0007669"/>
    <property type="project" value="InterPro"/>
</dbReference>
<dbReference type="EMBL" id="JAUSWL010000005">
    <property type="protein sequence ID" value="MDQ0544596.1"/>
    <property type="molecule type" value="Genomic_DNA"/>
</dbReference>
<organism evidence="3 4">
    <name type="scientific">Methylobacterium brachiatum</name>
    <dbReference type="NCBI Taxonomy" id="269660"/>
    <lineage>
        <taxon>Bacteria</taxon>
        <taxon>Pseudomonadati</taxon>
        <taxon>Pseudomonadota</taxon>
        <taxon>Alphaproteobacteria</taxon>
        <taxon>Hyphomicrobiales</taxon>
        <taxon>Methylobacteriaceae</taxon>
        <taxon>Methylobacterium</taxon>
    </lineage>
</organism>
<dbReference type="InterPro" id="IPR050769">
    <property type="entry name" value="NAT_camello-type"/>
</dbReference>
<dbReference type="AlphaFoldDB" id="A0AAJ1TTW4"/>
<evidence type="ECO:0000256" key="1">
    <source>
        <dbReference type="ARBA" id="ARBA00022679"/>
    </source>
</evidence>
<feature type="domain" description="N-acetyltransferase" evidence="2">
    <location>
        <begin position="25"/>
        <end position="181"/>
    </location>
</feature>
<dbReference type="Gene3D" id="3.40.630.30">
    <property type="match status" value="1"/>
</dbReference>
<dbReference type="PROSITE" id="PS51186">
    <property type="entry name" value="GNAT"/>
    <property type="match status" value="1"/>
</dbReference>
<dbReference type="PANTHER" id="PTHR13947:SF37">
    <property type="entry name" value="LD18367P"/>
    <property type="match status" value="1"/>
</dbReference>
<evidence type="ECO:0000313" key="3">
    <source>
        <dbReference type="EMBL" id="MDQ0544596.1"/>
    </source>
</evidence>
<evidence type="ECO:0000259" key="2">
    <source>
        <dbReference type="PROSITE" id="PS51186"/>
    </source>
</evidence>
<keyword evidence="1" id="KW-0808">Transferase</keyword>
<accession>A0AAJ1TTW4</accession>
<protein>
    <submittedName>
        <fullName evidence="3">GNAT superfamily N-acetyltransferase</fullName>
    </submittedName>
</protein>
<evidence type="ECO:0000313" key="4">
    <source>
        <dbReference type="Proteomes" id="UP001223420"/>
    </source>
</evidence>
<dbReference type="Pfam" id="PF00583">
    <property type="entry name" value="Acetyltransf_1"/>
    <property type="match status" value="1"/>
</dbReference>